<gene>
    <name evidence="3" type="ORF">OSB04_007176</name>
</gene>
<evidence type="ECO:0008006" key="5">
    <source>
        <dbReference type="Google" id="ProtNLM"/>
    </source>
</evidence>
<evidence type="ECO:0000259" key="1">
    <source>
        <dbReference type="Pfam" id="PF03101"/>
    </source>
</evidence>
<proteinExistence type="predicted"/>
<dbReference type="AlphaFoldDB" id="A0AA38TUX4"/>
<evidence type="ECO:0000313" key="3">
    <source>
        <dbReference type="EMBL" id="KAJ9562016.1"/>
    </source>
</evidence>
<keyword evidence="4" id="KW-1185">Reference proteome</keyword>
<comment type="caution">
    <text evidence="3">The sequence shown here is derived from an EMBL/GenBank/DDBJ whole genome shotgun (WGS) entry which is preliminary data.</text>
</comment>
<dbReference type="PANTHER" id="PTHR47718">
    <property type="entry name" value="OS01G0519700 PROTEIN"/>
    <property type="match status" value="1"/>
</dbReference>
<feature type="domain" description="MULE transposase" evidence="2">
    <location>
        <begin position="335"/>
        <end position="427"/>
    </location>
</feature>
<evidence type="ECO:0000313" key="4">
    <source>
        <dbReference type="Proteomes" id="UP001172457"/>
    </source>
</evidence>
<dbReference type="Pfam" id="PF10551">
    <property type="entry name" value="MULE"/>
    <property type="match status" value="1"/>
</dbReference>
<dbReference type="EMBL" id="JARYMX010000002">
    <property type="protein sequence ID" value="KAJ9562016.1"/>
    <property type="molecule type" value="Genomic_DNA"/>
</dbReference>
<dbReference type="Pfam" id="PF03101">
    <property type="entry name" value="FAR1"/>
    <property type="match status" value="1"/>
</dbReference>
<dbReference type="InterPro" id="IPR004330">
    <property type="entry name" value="FAR1_DNA_bnd_dom"/>
</dbReference>
<organism evidence="3 4">
    <name type="scientific">Centaurea solstitialis</name>
    <name type="common">yellow star-thistle</name>
    <dbReference type="NCBI Taxonomy" id="347529"/>
    <lineage>
        <taxon>Eukaryota</taxon>
        <taxon>Viridiplantae</taxon>
        <taxon>Streptophyta</taxon>
        <taxon>Embryophyta</taxon>
        <taxon>Tracheophyta</taxon>
        <taxon>Spermatophyta</taxon>
        <taxon>Magnoliopsida</taxon>
        <taxon>eudicotyledons</taxon>
        <taxon>Gunneridae</taxon>
        <taxon>Pentapetalae</taxon>
        <taxon>asterids</taxon>
        <taxon>campanulids</taxon>
        <taxon>Asterales</taxon>
        <taxon>Asteraceae</taxon>
        <taxon>Carduoideae</taxon>
        <taxon>Cardueae</taxon>
        <taxon>Centaureinae</taxon>
        <taxon>Centaurea</taxon>
    </lineage>
</organism>
<protein>
    <recommendedName>
        <fullName evidence="5">Protein FAR1-RELATED SEQUENCE</fullName>
    </recommendedName>
</protein>
<dbReference type="Proteomes" id="UP001172457">
    <property type="component" value="Chromosome 2"/>
</dbReference>
<dbReference type="PANTHER" id="PTHR47718:SF12">
    <property type="entry name" value="PROTEIN FAR1-RELATED SEQUENCE"/>
    <property type="match status" value="1"/>
</dbReference>
<feature type="domain" description="FAR1" evidence="1">
    <location>
        <begin position="122"/>
        <end position="215"/>
    </location>
</feature>
<sequence>MEHDQRESLSHNEIHVSDVFQDNDNFVSSFIPSHEVDHFSDRENVLDEEGYNDFPIEGNEVQAVSATREAMFHDVYCFVVSKTQQMVLSPGGSKLWIPIMDAVSSITIGEEFDSIHSAEERYRKYADIAGFDVRLSNKKTNKLGRVQVRYFVCSKEGQPAKRDFDSIEAGYGEKKRRNSSVKRTGCNACMKIHFVSAVGRYVVYKINECHNHKLFLPEDRLFSRSNRQLGFTDRTNVFNACSSKVGITQSHRMQSIIKGGIESSGGTARDHINFKRDVINFIGNKDAQMFVNKLSNRRANCPNYFFEYKVEKKELIACFWADETARKNYKEFGDVISFDATYRTNQYQMRFVPFVAVDNHTKSVVVGAALIAQEKVPHFTWILQAFMKAHGTQPKLCITDQCPSMKQAIPIVFPNAKHRLCMWHITNKFKDNISSYVAKETSFLTEIKKLVWNIHNEPEEFESRWNELMDMYSLRGVPWWDEMYNIRDSWIPAYYKDFHMSGLMKTTSRSESINAFFRVYAKFADDLVFFINQFDHAIEDQRKAHCALEVETRTTIPRKLSPSSIEAQACDVYTRTIFLAVQKELNKAVWFCTLKCDEDGDDVKVYQVVHNILDESFDYDCNHFQRIGFLCRHVFKVMLNDQVQKIPEKYILHRWRRGLVPVEIMPARARYGEMNVVKQEKMNKAVEFFDKIIGSVRNDDEELTNFVDYLNNYAEAVAMGKPLLSNKESKDETIAELIGVSQPESVDIFPPSGIRNKGRGKSKRMIGASERAAQIAKKPKRLCRSCGIESRHDSRNCPEKRVG</sequence>
<evidence type="ECO:0000259" key="2">
    <source>
        <dbReference type="Pfam" id="PF10551"/>
    </source>
</evidence>
<accession>A0AA38TUX4</accession>
<name>A0AA38TUX4_9ASTR</name>
<dbReference type="InterPro" id="IPR018289">
    <property type="entry name" value="MULE_transposase_dom"/>
</dbReference>
<reference evidence="3" key="1">
    <citation type="submission" date="2023-03" db="EMBL/GenBank/DDBJ databases">
        <title>Chromosome-scale reference genome and RAD-based genetic map of yellow starthistle (Centaurea solstitialis) reveal putative structural variation and QTLs associated with invader traits.</title>
        <authorList>
            <person name="Reatini B."/>
            <person name="Cang F.A."/>
            <person name="Jiang Q."/>
            <person name="Mckibben M.T.W."/>
            <person name="Barker M.S."/>
            <person name="Rieseberg L.H."/>
            <person name="Dlugosch K.M."/>
        </authorList>
    </citation>
    <scope>NUCLEOTIDE SEQUENCE</scope>
    <source>
        <strain evidence="3">CAN-66</strain>
        <tissue evidence="3">Leaf</tissue>
    </source>
</reference>